<feature type="compositionally biased region" description="Polar residues" evidence="4">
    <location>
        <begin position="388"/>
        <end position="406"/>
    </location>
</feature>
<dbReference type="InterPro" id="IPR052420">
    <property type="entry name" value="Espin/Espin-like"/>
</dbReference>
<feature type="compositionally biased region" description="Basic and acidic residues" evidence="4">
    <location>
        <begin position="1090"/>
        <end position="1104"/>
    </location>
</feature>
<feature type="compositionally biased region" description="Polar residues" evidence="4">
    <location>
        <begin position="519"/>
        <end position="529"/>
    </location>
</feature>
<evidence type="ECO:0000256" key="2">
    <source>
        <dbReference type="ARBA" id="ARBA00023043"/>
    </source>
</evidence>
<keyword evidence="6" id="KW-1185">Reference proteome</keyword>
<keyword evidence="2" id="KW-0040">ANK repeat</keyword>
<evidence type="ECO:0000256" key="1">
    <source>
        <dbReference type="ARBA" id="ARBA00022737"/>
    </source>
</evidence>
<feature type="compositionally biased region" description="Low complexity" evidence="4">
    <location>
        <begin position="455"/>
        <end position="474"/>
    </location>
</feature>
<evidence type="ECO:0000256" key="4">
    <source>
        <dbReference type="SAM" id="MobiDB-lite"/>
    </source>
</evidence>
<reference evidence="5 6" key="1">
    <citation type="submission" date="2024-10" db="EMBL/GenBank/DDBJ databases">
        <title>Updated reference genomes for cyclostephanoid diatoms.</title>
        <authorList>
            <person name="Roberts W.R."/>
            <person name="Alverson A.J."/>
        </authorList>
    </citation>
    <scope>NUCLEOTIDE SEQUENCE [LARGE SCALE GENOMIC DNA]</scope>
    <source>
        <strain evidence="5 6">AJA232-27</strain>
    </source>
</reference>
<feature type="region of interest" description="Disordered" evidence="4">
    <location>
        <begin position="731"/>
        <end position="760"/>
    </location>
</feature>
<feature type="coiled-coil region" evidence="3">
    <location>
        <begin position="787"/>
        <end position="860"/>
    </location>
</feature>
<evidence type="ECO:0000256" key="3">
    <source>
        <dbReference type="SAM" id="Coils"/>
    </source>
</evidence>
<feature type="compositionally biased region" description="Basic residues" evidence="4">
    <location>
        <begin position="747"/>
        <end position="758"/>
    </location>
</feature>
<feature type="region of interest" description="Disordered" evidence="4">
    <location>
        <begin position="386"/>
        <end position="505"/>
    </location>
</feature>
<gene>
    <name evidence="5" type="ORF">ACHAWU_007349</name>
</gene>
<dbReference type="EMBL" id="JALLBG020000283">
    <property type="protein sequence ID" value="KAL3756970.1"/>
    <property type="molecule type" value="Genomic_DNA"/>
</dbReference>
<feature type="compositionally biased region" description="Low complexity" evidence="4">
    <location>
        <begin position="731"/>
        <end position="746"/>
    </location>
</feature>
<proteinExistence type="predicted"/>
<feature type="region of interest" description="Disordered" evidence="4">
    <location>
        <begin position="519"/>
        <end position="564"/>
    </location>
</feature>
<sequence length="1476" mass="166442">MPSSTNPPPPPPSSTMPQLQQQLLRYTSTDPTVDYDINVTPLYEYIGNSAWKVASDRCQQHPQEAGTWVVRYRRDSKGNKLTENGNNGVLWRFLPIHSACALGPPTYFIRALLQSYPAGTHTLDEQGMLPLHYACGSRISREALYLLLMSYPRAALKSDPNGMLPIHYLARWGPGEEGSIDMVCVATGKEHVMNWKDGDGNTPEMLARSAGYEGCEEVARRIREFGRGGDGSSGGGGGSGGGSINSNTKGLTVQTTVSGISPFPPSSAPQNADKYSTFEAESDELRTLIEDGKALIDKETTQFGNENAVWNRSTTTQNTSEQHVIMSKLGVSPVHRMAGAGGGGGNNRYHSWDGSASVAGSSVGGSSYNSGGSLLLHLPRVDNVGTGAMTTTNASADRSRSVNRSVSWDRAADPPTSNDNISGSGARTTSDPPATVDRAFFGPSAPPVKKDTITSSSSHSSLRLSLPPISPRVSATTPTGTPKWGNQHHRHTTVNNREQQSELDDDRRLCELREEISTLRNSGSGSVGSTRREEAEVNSHTSGAIVPSPQHQQHLRVASTGSIDLKSDLDKSRVRQLMEDRQSAADKEREEKILMEKIAKQIKEMTAEEEKEAAIQTVRLEQQENEKKLLEEISKLKADKHRAEMALSKVAKLAPITSVSNSQSSEEGNDDSISKLTFAEVDESEQHHDCVEIVVSPKSKKGDPTYIISVENNTVEQLLEEKRKIERAIQRATSIGTASTGAGTSRTSKKSNRGRSKEKKVVVVDDDDLASISSNSTTMTPFKAAILAETAKRMAKLQEQIDTERAKCSELEQQVQVLKEENDASTKLHSEAVFNHLQEVKLLREGFDEAKVEIDKYRNESGDMLKAKEEEWTIKERMLHEQIKDLHEQCRLARNAEERKSHELAREKEIHQTKEKEWEEKQLVLEEQIKNLREMRVSAQEPGKTEWTETQRILEDQIKDLTIRCSSVAQMKENEVQWVEERKRLVAEIEKLKEGKVNNLSSSSSISSSDDVRTRQFETAVKDAEYQRKFNAAMRKEHDETISELQSELTKERKGKTELLGKIVKMEFEIATLERELEGARAKARSSPSKNDEHGSGTTSNDRETMYLQQISDLRKKVHELQEQVDAHSQTTKELSKLRERALQEKDDECASLVRSLKKNHEMVLSEQEDAYQTKLRDAKTKLDEALQTKEDYKTELRDAKRKIEALSHYTPSQIEAQEFEARKDREATFLQQISDLRRRVQELQDKDEDHSQKLLEASRLRERALQEKEEECALLVRTLKKNHETVLSELEDTHRTELRDVKKKLEESLQANEESYLQQLRDAKKKEQDLMERESTLLKQVEDTEERTSSTIMKQKNDELETILKQKNDEFEQRISAITVEKEELQLEIQRIRKDSDGTNLVITGLEEQLSNCNKEIDKQRRNHRSEMNKLMNTLELQQKKEGRLQSHIQSLEKQIKDMVNDYESRLQDAFYSQM</sequence>
<feature type="compositionally biased region" description="Gly residues" evidence="4">
    <location>
        <begin position="228"/>
        <end position="243"/>
    </location>
</feature>
<evidence type="ECO:0000313" key="5">
    <source>
        <dbReference type="EMBL" id="KAL3756970.1"/>
    </source>
</evidence>
<feature type="coiled-coil region" evidence="3">
    <location>
        <begin position="1169"/>
        <end position="1254"/>
    </location>
</feature>
<protein>
    <recommendedName>
        <fullName evidence="7">Ankyrin repeat protein</fullName>
    </recommendedName>
</protein>
<accession>A0ABD3LYZ1</accession>
<feature type="coiled-coil region" evidence="3">
    <location>
        <begin position="606"/>
        <end position="646"/>
    </location>
</feature>
<feature type="coiled-coil region" evidence="3">
    <location>
        <begin position="1296"/>
        <end position="1338"/>
    </location>
</feature>
<evidence type="ECO:0008006" key="7">
    <source>
        <dbReference type="Google" id="ProtNLM"/>
    </source>
</evidence>
<dbReference type="PANTHER" id="PTHR24153:SF8">
    <property type="entry name" value="FORKED, ISOFORM F"/>
    <property type="match status" value="1"/>
</dbReference>
<name>A0ABD3LYZ1_9STRA</name>
<dbReference type="PANTHER" id="PTHR24153">
    <property type="entry name" value="ESPIN"/>
    <property type="match status" value="1"/>
</dbReference>
<feature type="region of interest" description="Disordered" evidence="4">
    <location>
        <begin position="1079"/>
        <end position="1104"/>
    </location>
</feature>
<evidence type="ECO:0000313" key="6">
    <source>
        <dbReference type="Proteomes" id="UP001530293"/>
    </source>
</evidence>
<dbReference type="Proteomes" id="UP001530293">
    <property type="component" value="Unassembled WGS sequence"/>
</dbReference>
<dbReference type="InterPro" id="IPR036770">
    <property type="entry name" value="Ankyrin_rpt-contain_sf"/>
</dbReference>
<keyword evidence="3" id="KW-0175">Coiled coil</keyword>
<dbReference type="SUPFAM" id="SSF48403">
    <property type="entry name" value="Ankyrin repeat"/>
    <property type="match status" value="1"/>
</dbReference>
<feature type="region of interest" description="Disordered" evidence="4">
    <location>
        <begin position="225"/>
        <end position="249"/>
    </location>
</feature>
<organism evidence="5 6">
    <name type="scientific">Discostella pseudostelligera</name>
    <dbReference type="NCBI Taxonomy" id="259834"/>
    <lineage>
        <taxon>Eukaryota</taxon>
        <taxon>Sar</taxon>
        <taxon>Stramenopiles</taxon>
        <taxon>Ochrophyta</taxon>
        <taxon>Bacillariophyta</taxon>
        <taxon>Coscinodiscophyceae</taxon>
        <taxon>Thalassiosirophycidae</taxon>
        <taxon>Stephanodiscales</taxon>
        <taxon>Stephanodiscaceae</taxon>
        <taxon>Discostella</taxon>
    </lineage>
</organism>
<feature type="compositionally biased region" description="Polar residues" evidence="4">
    <location>
        <begin position="415"/>
        <end position="432"/>
    </location>
</feature>
<keyword evidence="1" id="KW-0677">Repeat</keyword>
<feature type="coiled-coil region" evidence="3">
    <location>
        <begin position="1369"/>
        <end position="1470"/>
    </location>
</feature>
<comment type="caution">
    <text evidence="5">The sequence shown here is derived from an EMBL/GenBank/DDBJ whole genome shotgun (WGS) entry which is preliminary data.</text>
</comment>
<dbReference type="Gene3D" id="1.25.40.20">
    <property type="entry name" value="Ankyrin repeat-containing domain"/>
    <property type="match status" value="1"/>
</dbReference>